<feature type="domain" description="Barstar (barnase inhibitor)" evidence="2">
    <location>
        <begin position="20"/>
        <end position="99"/>
    </location>
</feature>
<comment type="similarity">
    <text evidence="1">Belongs to the barstar family.</text>
</comment>
<evidence type="ECO:0000259" key="2">
    <source>
        <dbReference type="Pfam" id="PF01337"/>
    </source>
</evidence>
<dbReference type="InterPro" id="IPR035905">
    <property type="entry name" value="Barstar-like_sf"/>
</dbReference>
<dbReference type="Gene3D" id="3.30.370.10">
    <property type="entry name" value="Barstar-like"/>
    <property type="match status" value="1"/>
</dbReference>
<evidence type="ECO:0000313" key="3">
    <source>
        <dbReference type="EMBL" id="SUO97988.1"/>
    </source>
</evidence>
<organism evidence="3 4">
    <name type="scientific">Suttonella indologenes</name>
    <dbReference type="NCBI Taxonomy" id="13276"/>
    <lineage>
        <taxon>Bacteria</taxon>
        <taxon>Pseudomonadati</taxon>
        <taxon>Pseudomonadota</taxon>
        <taxon>Gammaproteobacteria</taxon>
        <taxon>Cardiobacteriales</taxon>
        <taxon>Cardiobacteriaceae</taxon>
        <taxon>Suttonella</taxon>
    </lineage>
</organism>
<dbReference type="RefSeq" id="WP_115218871.1">
    <property type="nucleotide sequence ID" value="NZ_UHIA01000004.1"/>
</dbReference>
<keyword evidence="4" id="KW-1185">Reference proteome</keyword>
<sequence>MSRSPAIQYRSSKEQAPAQAIELNIGSSVDKNRILTALGEACRFPDYYNSKSWDAAWDCLQDSEIEHLVLDLHGVDQLNKTALKEFISLIVDAYDAWQQPQLWIIQDKDKKG</sequence>
<name>A0A380N0D8_9GAMM</name>
<dbReference type="EMBL" id="UHIA01000004">
    <property type="protein sequence ID" value="SUO97988.1"/>
    <property type="molecule type" value="Genomic_DNA"/>
</dbReference>
<dbReference type="SUPFAM" id="SSF52038">
    <property type="entry name" value="Barstar-related"/>
    <property type="match status" value="1"/>
</dbReference>
<evidence type="ECO:0000313" key="4">
    <source>
        <dbReference type="Proteomes" id="UP000254575"/>
    </source>
</evidence>
<dbReference type="Proteomes" id="UP000254575">
    <property type="component" value="Unassembled WGS sequence"/>
</dbReference>
<evidence type="ECO:0000256" key="1">
    <source>
        <dbReference type="ARBA" id="ARBA00006845"/>
    </source>
</evidence>
<dbReference type="AlphaFoldDB" id="A0A380N0D8"/>
<dbReference type="InterPro" id="IPR000468">
    <property type="entry name" value="Barstar"/>
</dbReference>
<dbReference type="OrthoDB" id="7575400at2"/>
<protein>
    <submittedName>
        <fullName evidence="3">Barstar (Barnase inhibitor)</fullName>
    </submittedName>
</protein>
<reference evidence="3 4" key="1">
    <citation type="submission" date="2018-06" db="EMBL/GenBank/DDBJ databases">
        <authorList>
            <consortium name="Pathogen Informatics"/>
            <person name="Doyle S."/>
        </authorList>
    </citation>
    <scope>NUCLEOTIDE SEQUENCE [LARGE SCALE GENOMIC DNA]</scope>
    <source>
        <strain evidence="3 4">NCTC10717</strain>
    </source>
</reference>
<accession>A0A380N0D8</accession>
<gene>
    <name evidence="3" type="ORF">NCTC10717_01725</name>
</gene>
<proteinExistence type="inferred from homology"/>
<dbReference type="Pfam" id="PF01337">
    <property type="entry name" value="Barstar"/>
    <property type="match status" value="1"/>
</dbReference>